<proteinExistence type="predicted"/>
<reference evidence="2 3" key="1">
    <citation type="submission" date="2018-11" db="EMBL/GenBank/DDBJ databases">
        <title>Sequencing the genomes of 1000 actinobacteria strains.</title>
        <authorList>
            <person name="Klenk H.-P."/>
        </authorList>
    </citation>
    <scope>NUCLEOTIDE SEQUENCE [LARGE SCALE GENOMIC DNA]</scope>
    <source>
        <strain evidence="2 3">DSM 12652</strain>
    </source>
</reference>
<dbReference type="SMART" id="SM00829">
    <property type="entry name" value="PKS_ER"/>
    <property type="match status" value="1"/>
</dbReference>
<evidence type="ECO:0000313" key="2">
    <source>
        <dbReference type="EMBL" id="ROR91664.1"/>
    </source>
</evidence>
<evidence type="ECO:0000313" key="3">
    <source>
        <dbReference type="Proteomes" id="UP000281738"/>
    </source>
</evidence>
<dbReference type="Pfam" id="PF13602">
    <property type="entry name" value="ADH_zinc_N_2"/>
    <property type="match status" value="1"/>
</dbReference>
<dbReference type="OrthoDB" id="7355832at2"/>
<dbReference type="SUPFAM" id="SSF50129">
    <property type="entry name" value="GroES-like"/>
    <property type="match status" value="1"/>
</dbReference>
<dbReference type="Pfam" id="PF08240">
    <property type="entry name" value="ADH_N"/>
    <property type="match status" value="1"/>
</dbReference>
<dbReference type="InterPro" id="IPR013154">
    <property type="entry name" value="ADH-like_N"/>
</dbReference>
<dbReference type="GO" id="GO:0016491">
    <property type="term" value="F:oxidoreductase activity"/>
    <property type="evidence" value="ECO:0007669"/>
    <property type="project" value="InterPro"/>
</dbReference>
<evidence type="ECO:0000259" key="1">
    <source>
        <dbReference type="SMART" id="SM00829"/>
    </source>
</evidence>
<dbReference type="Gene3D" id="3.40.50.720">
    <property type="entry name" value="NAD(P)-binding Rossmann-like Domain"/>
    <property type="match status" value="1"/>
</dbReference>
<dbReference type="CDD" id="cd05289">
    <property type="entry name" value="MDR_like_2"/>
    <property type="match status" value="1"/>
</dbReference>
<keyword evidence="3" id="KW-1185">Reference proteome</keyword>
<organism evidence="2 3">
    <name type="scientific">Nocardioides aurantiacus</name>
    <dbReference type="NCBI Taxonomy" id="86796"/>
    <lineage>
        <taxon>Bacteria</taxon>
        <taxon>Bacillati</taxon>
        <taxon>Actinomycetota</taxon>
        <taxon>Actinomycetes</taxon>
        <taxon>Propionibacteriales</taxon>
        <taxon>Nocardioidaceae</taxon>
        <taxon>Nocardioides</taxon>
    </lineage>
</organism>
<sequence>MRVMEFDEYGGPEVLHEGERDAPHAGPGQVRVRTTAVGVNPYDWKVRSGAMSAFAPVAFPHVPGSEAAGVVDELGEGVEGVAIGDRVLGSGSAATAEHVVLRRFVRVPEGLSDPEAAALPAAAETAARALGLLELGPGDLLVVDGAAGGVGTAVVQLAVARGIAVVGTASARNHDHLRELGAAATTYGPGLPGRVRALTGEPVTGALDLAGRGSVPELVELVGDPRHVLTLVDFGAADLGVQVSDGSEPAGPALEEVAELVARGRFRVVLDEVLPWTSVAQAHARSQQGHARGKLVLRVD</sequence>
<dbReference type="PANTHER" id="PTHR44013:SF1">
    <property type="entry name" value="ZINC-TYPE ALCOHOL DEHYDROGENASE-LIKE PROTEIN C16A3.02C"/>
    <property type="match status" value="1"/>
</dbReference>
<accession>A0A3N2CWS7</accession>
<protein>
    <submittedName>
        <fullName evidence="2">NADPH:quinone reductase-like Zn-dependent oxidoreductase</fullName>
    </submittedName>
</protein>
<dbReference type="SUPFAM" id="SSF51735">
    <property type="entry name" value="NAD(P)-binding Rossmann-fold domains"/>
    <property type="match status" value="1"/>
</dbReference>
<dbReference type="Gene3D" id="3.90.180.10">
    <property type="entry name" value="Medium-chain alcohol dehydrogenases, catalytic domain"/>
    <property type="match status" value="1"/>
</dbReference>
<gene>
    <name evidence="2" type="ORF">EDD33_2535</name>
</gene>
<dbReference type="InterPro" id="IPR052733">
    <property type="entry name" value="Chloroplast_QOR"/>
</dbReference>
<dbReference type="AlphaFoldDB" id="A0A3N2CWS7"/>
<dbReference type="Proteomes" id="UP000281738">
    <property type="component" value="Unassembled WGS sequence"/>
</dbReference>
<dbReference type="EMBL" id="RKHO01000001">
    <property type="protein sequence ID" value="ROR91664.1"/>
    <property type="molecule type" value="Genomic_DNA"/>
</dbReference>
<comment type="caution">
    <text evidence="2">The sequence shown here is derived from an EMBL/GenBank/DDBJ whole genome shotgun (WGS) entry which is preliminary data.</text>
</comment>
<feature type="domain" description="Enoyl reductase (ER)" evidence="1">
    <location>
        <begin position="10"/>
        <end position="297"/>
    </location>
</feature>
<dbReference type="InterPro" id="IPR011032">
    <property type="entry name" value="GroES-like_sf"/>
</dbReference>
<dbReference type="PANTHER" id="PTHR44013">
    <property type="entry name" value="ZINC-TYPE ALCOHOL DEHYDROGENASE-LIKE PROTEIN C16A3.02C"/>
    <property type="match status" value="1"/>
</dbReference>
<dbReference type="RefSeq" id="WP_123391256.1">
    <property type="nucleotide sequence ID" value="NZ_RKHO01000001.1"/>
</dbReference>
<name>A0A3N2CWS7_9ACTN</name>
<dbReference type="InterPro" id="IPR020843">
    <property type="entry name" value="ER"/>
</dbReference>
<dbReference type="InterPro" id="IPR036291">
    <property type="entry name" value="NAD(P)-bd_dom_sf"/>
</dbReference>